<dbReference type="Gene3D" id="3.30.450.60">
    <property type="match status" value="1"/>
</dbReference>
<keyword evidence="5" id="KW-0342">GTP-binding</keyword>
<dbReference type="CDD" id="cd14826">
    <property type="entry name" value="SR_alpha_SRX"/>
    <property type="match status" value="1"/>
</dbReference>
<dbReference type="AlphaFoldDB" id="A0AAV7KHG2"/>
<dbReference type="Pfam" id="PF04086">
    <property type="entry name" value="SRP-alpha_N"/>
    <property type="match status" value="1"/>
</dbReference>
<evidence type="ECO:0000259" key="8">
    <source>
        <dbReference type="PROSITE" id="PS00300"/>
    </source>
</evidence>
<dbReference type="SUPFAM" id="SSF47364">
    <property type="entry name" value="Domain of the SRP/SRP receptor G-proteins"/>
    <property type="match status" value="1"/>
</dbReference>
<evidence type="ECO:0000313" key="10">
    <source>
        <dbReference type="Proteomes" id="UP001165289"/>
    </source>
</evidence>
<accession>A0AAV7KHG2</accession>
<dbReference type="EMBL" id="JAKMXF010000033">
    <property type="protein sequence ID" value="KAI6660541.1"/>
    <property type="molecule type" value="Genomic_DNA"/>
</dbReference>
<dbReference type="GO" id="GO:0003924">
    <property type="term" value="F:GTPase activity"/>
    <property type="evidence" value="ECO:0007669"/>
    <property type="project" value="InterPro"/>
</dbReference>
<dbReference type="SUPFAM" id="SSF64356">
    <property type="entry name" value="SNARE-like"/>
    <property type="match status" value="1"/>
</dbReference>
<dbReference type="SMART" id="SM00382">
    <property type="entry name" value="AAA"/>
    <property type="match status" value="1"/>
</dbReference>
<comment type="caution">
    <text evidence="9">The sequence shown here is derived from an EMBL/GenBank/DDBJ whole genome shotgun (WGS) entry which is preliminary data.</text>
</comment>
<dbReference type="InterPro" id="IPR013822">
    <property type="entry name" value="Signal_recog_particl_SRP54_hlx"/>
</dbReference>
<keyword evidence="7 9" id="KW-0675">Receptor</keyword>
<organism evidence="9 10">
    <name type="scientific">Oopsacas minuta</name>
    <dbReference type="NCBI Taxonomy" id="111878"/>
    <lineage>
        <taxon>Eukaryota</taxon>
        <taxon>Metazoa</taxon>
        <taxon>Porifera</taxon>
        <taxon>Hexactinellida</taxon>
        <taxon>Hexasterophora</taxon>
        <taxon>Lyssacinosida</taxon>
        <taxon>Leucopsacidae</taxon>
        <taxon>Oopsacas</taxon>
    </lineage>
</organism>
<name>A0AAV7KHG2_9METZ</name>
<dbReference type="GO" id="GO:0006614">
    <property type="term" value="P:SRP-dependent cotranslational protein targeting to membrane"/>
    <property type="evidence" value="ECO:0007669"/>
    <property type="project" value="InterPro"/>
</dbReference>
<dbReference type="GO" id="GO:0005525">
    <property type="term" value="F:GTP binding"/>
    <property type="evidence" value="ECO:0007669"/>
    <property type="project" value="UniProtKB-KW"/>
</dbReference>
<evidence type="ECO:0000256" key="3">
    <source>
        <dbReference type="ARBA" id="ARBA00022741"/>
    </source>
</evidence>
<evidence type="ECO:0000313" key="9">
    <source>
        <dbReference type="EMBL" id="KAI6660541.1"/>
    </source>
</evidence>
<keyword evidence="4" id="KW-0256">Endoplasmic reticulum</keyword>
<dbReference type="InterPro" id="IPR007222">
    <property type="entry name" value="Sig_recog_particle_rcpt_asu_N"/>
</dbReference>
<keyword evidence="3" id="KW-0547">Nucleotide-binding</keyword>
<keyword evidence="6" id="KW-0472">Membrane</keyword>
<proteinExistence type="inferred from homology"/>
<dbReference type="PANTHER" id="PTHR43134:SF1">
    <property type="entry name" value="SIGNAL RECOGNITION PARTICLE RECEPTOR SUBUNIT ALPHA"/>
    <property type="match status" value="1"/>
</dbReference>
<reference evidence="9 10" key="1">
    <citation type="journal article" date="2023" name="BMC Biol.">
        <title>The compact genome of the sponge Oopsacas minuta (Hexactinellida) is lacking key metazoan core genes.</title>
        <authorList>
            <person name="Santini S."/>
            <person name="Schenkelaars Q."/>
            <person name="Jourda C."/>
            <person name="Duchesne M."/>
            <person name="Belahbib H."/>
            <person name="Rocher C."/>
            <person name="Selva M."/>
            <person name="Riesgo A."/>
            <person name="Vervoort M."/>
            <person name="Leys S.P."/>
            <person name="Kodjabachian L."/>
            <person name="Le Bivic A."/>
            <person name="Borchiellini C."/>
            <person name="Claverie J.M."/>
            <person name="Renard E."/>
        </authorList>
    </citation>
    <scope>NUCLEOTIDE SEQUENCE [LARGE SCALE GENOMIC DNA]</scope>
    <source>
        <strain evidence="9">SPO-2</strain>
    </source>
</reference>
<dbReference type="Pfam" id="PF02881">
    <property type="entry name" value="SRP54_N"/>
    <property type="match status" value="1"/>
</dbReference>
<dbReference type="InterPro" id="IPR003593">
    <property type="entry name" value="AAA+_ATPase"/>
</dbReference>
<comment type="similarity">
    <text evidence="2">Belongs to the GTP-binding SRP family.</text>
</comment>
<dbReference type="SMART" id="SM00963">
    <property type="entry name" value="SRP54_N"/>
    <property type="match status" value="1"/>
</dbReference>
<keyword evidence="10" id="KW-1185">Reference proteome</keyword>
<evidence type="ECO:0000256" key="1">
    <source>
        <dbReference type="ARBA" id="ARBA00004397"/>
    </source>
</evidence>
<evidence type="ECO:0000256" key="2">
    <source>
        <dbReference type="ARBA" id="ARBA00008531"/>
    </source>
</evidence>
<dbReference type="Gene3D" id="1.20.120.140">
    <property type="entry name" value="Signal recognition particle SRP54, nucleotide-binding domain"/>
    <property type="match status" value="1"/>
</dbReference>
<dbReference type="Gene3D" id="3.40.50.300">
    <property type="entry name" value="P-loop containing nucleotide triphosphate hydrolases"/>
    <property type="match status" value="1"/>
</dbReference>
<dbReference type="InterPro" id="IPR036225">
    <property type="entry name" value="SRP/SRP_N"/>
</dbReference>
<evidence type="ECO:0000256" key="4">
    <source>
        <dbReference type="ARBA" id="ARBA00022824"/>
    </source>
</evidence>
<feature type="domain" description="SRP54-type proteins GTP-binding" evidence="8">
    <location>
        <begin position="590"/>
        <end position="603"/>
    </location>
</feature>
<dbReference type="GO" id="GO:0005047">
    <property type="term" value="F:signal recognition particle binding"/>
    <property type="evidence" value="ECO:0007669"/>
    <property type="project" value="InterPro"/>
</dbReference>
<dbReference type="PANTHER" id="PTHR43134">
    <property type="entry name" value="SIGNAL RECOGNITION PARTICLE RECEPTOR SUBUNIT ALPHA"/>
    <property type="match status" value="1"/>
</dbReference>
<dbReference type="InterPro" id="IPR000897">
    <property type="entry name" value="SRP54_GTPase_dom"/>
</dbReference>
<dbReference type="InterPro" id="IPR011012">
    <property type="entry name" value="Longin-like_dom_sf"/>
</dbReference>
<dbReference type="FunFam" id="3.40.50.300:FF:000188">
    <property type="entry name" value="signal recognition particle receptor subunit alpha"/>
    <property type="match status" value="1"/>
</dbReference>
<evidence type="ECO:0000256" key="5">
    <source>
        <dbReference type="ARBA" id="ARBA00023134"/>
    </source>
</evidence>
<gene>
    <name evidence="9" type="ORF">LOD99_14125</name>
</gene>
<dbReference type="CDD" id="cd17876">
    <property type="entry name" value="SRalpha_C"/>
    <property type="match status" value="1"/>
</dbReference>
<dbReference type="InterPro" id="IPR042101">
    <property type="entry name" value="SRP54_N_sf"/>
</dbReference>
<sequence>MFDLFAIFTKGGILLWHYQQHAAVSVVRVVNELISQVILLERFHLATFSLGQLLLKFKLDNNFELIFVIAYQKIAKLMEIDRLIENLFSEFRNLFAERLKTKAYFDAISFDTIFKPILKAYEIENSNSISSNRTMKTFTESKKFSKLSETQKEKTISALEHKESNSNETIDETLNLIDSNSYPEDTSHIQTSFPRAIQGDRVGGARRGRGRSKNHVESKKIVPKKHIKVGRTWDGQISQVEKESLNYNKEDGPPDQTIDVASYVDPVTAVGGMRGDLSGIDTMKESDTKPTPKVSRFMSMLGGLTGSKPVGKDRLIPVLEAVKEHLITKNVAAEIAENLCASVGEQVEGRTLSTFTTVRSVVQQSLRDSLSQILMPRRNINVLREIITKRKTVAKPYVITFCGVNGVGKSTSLAKVCFWLLENDFRVLIAACDTFRSGAIEQLLTHTKCLQSLYPGKEGSQRVTLYSNKTNKDASSVATEGILIGIRDGYDVIMVDTAGRMQDNQPLMQALGKLIHRNTPDLVLFVGEALVGNEGVDQLQKFNQSLIDYSFAYGDSVKSSLIDGILLTKFDTIDDKVGAAISMTYATGHPIIFVGTGQMYTDLKSFSPESVMNALLK</sequence>
<comment type="subcellular location">
    <subcellularLocation>
        <location evidence="1">Endoplasmic reticulum membrane</location>
        <topology evidence="1">Peripheral membrane protein</topology>
        <orientation evidence="1">Cytoplasmic side</orientation>
    </subcellularLocation>
</comment>
<dbReference type="GO" id="GO:0006886">
    <property type="term" value="P:intracellular protein transport"/>
    <property type="evidence" value="ECO:0007669"/>
    <property type="project" value="InterPro"/>
</dbReference>
<dbReference type="Pfam" id="PF00448">
    <property type="entry name" value="SRP54"/>
    <property type="match status" value="1"/>
</dbReference>
<evidence type="ECO:0000256" key="7">
    <source>
        <dbReference type="ARBA" id="ARBA00023170"/>
    </source>
</evidence>
<protein>
    <submittedName>
        <fullName evidence="9">Signal recognition particle receptor subunit alpha-like protein isoform X2</fullName>
    </submittedName>
</protein>
<dbReference type="InterPro" id="IPR027417">
    <property type="entry name" value="P-loop_NTPase"/>
</dbReference>
<evidence type="ECO:0000256" key="6">
    <source>
        <dbReference type="ARBA" id="ARBA00023136"/>
    </source>
</evidence>
<dbReference type="PROSITE" id="PS00300">
    <property type="entry name" value="SRP54"/>
    <property type="match status" value="1"/>
</dbReference>
<dbReference type="SMART" id="SM00962">
    <property type="entry name" value="SRP54"/>
    <property type="match status" value="1"/>
</dbReference>
<dbReference type="SUPFAM" id="SSF52540">
    <property type="entry name" value="P-loop containing nucleoside triphosphate hydrolases"/>
    <property type="match status" value="1"/>
</dbReference>
<dbReference type="Proteomes" id="UP001165289">
    <property type="component" value="Unassembled WGS sequence"/>
</dbReference>
<dbReference type="GO" id="GO:0005785">
    <property type="term" value="C:signal recognition particle receptor complex"/>
    <property type="evidence" value="ECO:0007669"/>
    <property type="project" value="InterPro"/>
</dbReference>